<name>A0A7X6I7Z8_9BURK</name>
<feature type="domain" description="ABC transporter" evidence="7">
    <location>
        <begin position="7"/>
        <end position="237"/>
    </location>
</feature>
<dbReference type="Gene3D" id="2.40.50.100">
    <property type="match status" value="1"/>
</dbReference>
<dbReference type="Pfam" id="PF00005">
    <property type="entry name" value="ABC_tran"/>
    <property type="match status" value="1"/>
</dbReference>
<reference evidence="8 9" key="1">
    <citation type="journal article" date="2020" name="Nature">
        <title>Bacterial chemolithoautotrophy via manganese oxidation.</title>
        <authorList>
            <person name="Yu H."/>
            <person name="Leadbetter J.R."/>
        </authorList>
    </citation>
    <scope>NUCLEOTIDE SEQUENCE [LARGE SCALE GENOMIC DNA]</scope>
    <source>
        <strain evidence="8 9">RBP-1</strain>
    </source>
</reference>
<dbReference type="SMART" id="SM00382">
    <property type="entry name" value="AAA"/>
    <property type="match status" value="1"/>
</dbReference>
<dbReference type="SUPFAM" id="SSF52540">
    <property type="entry name" value="P-loop containing nucleoside triphosphate hydrolases"/>
    <property type="match status" value="1"/>
</dbReference>
<keyword evidence="5" id="KW-1278">Translocase</keyword>
<evidence type="ECO:0000256" key="5">
    <source>
        <dbReference type="ARBA" id="ARBA00022967"/>
    </source>
</evidence>
<gene>
    <name evidence="8" type="ORF">RAMLITH_19620</name>
</gene>
<dbReference type="GO" id="GO:0005524">
    <property type="term" value="F:ATP binding"/>
    <property type="evidence" value="ECO:0007669"/>
    <property type="project" value="UniProtKB-KW"/>
</dbReference>
<dbReference type="Gene3D" id="3.40.50.300">
    <property type="entry name" value="P-loop containing nucleotide triphosphate hydrolases"/>
    <property type="match status" value="1"/>
</dbReference>
<evidence type="ECO:0000313" key="8">
    <source>
        <dbReference type="EMBL" id="NKE68036.1"/>
    </source>
</evidence>
<dbReference type="AlphaFoldDB" id="A0A7X6I7Z8"/>
<dbReference type="FunFam" id="3.40.50.300:FF:000042">
    <property type="entry name" value="Maltose/maltodextrin ABC transporter, ATP-binding protein"/>
    <property type="match status" value="1"/>
</dbReference>
<dbReference type="InterPro" id="IPR047641">
    <property type="entry name" value="ABC_transpr_MalK/UgpC-like"/>
</dbReference>
<dbReference type="RefSeq" id="WP_168109161.1">
    <property type="nucleotide sequence ID" value="NZ_VTOX01000008.1"/>
</dbReference>
<accession>A0A7X6I7Z8</accession>
<dbReference type="PANTHER" id="PTHR43875:SF15">
    <property type="entry name" value="TREHALOSE IMPORT ATP-BINDING PROTEIN SUGC"/>
    <property type="match status" value="1"/>
</dbReference>
<dbReference type="InterPro" id="IPR015855">
    <property type="entry name" value="ABC_transpr_MalK-like"/>
</dbReference>
<dbReference type="InterPro" id="IPR012340">
    <property type="entry name" value="NA-bd_OB-fold"/>
</dbReference>
<dbReference type="GO" id="GO:0016887">
    <property type="term" value="F:ATP hydrolysis activity"/>
    <property type="evidence" value="ECO:0007669"/>
    <property type="project" value="InterPro"/>
</dbReference>
<organism evidence="8 9">
    <name type="scientific">Ramlibacter lithotrophicus</name>
    <dbReference type="NCBI Taxonomy" id="2606681"/>
    <lineage>
        <taxon>Bacteria</taxon>
        <taxon>Pseudomonadati</taxon>
        <taxon>Pseudomonadota</taxon>
        <taxon>Betaproteobacteria</taxon>
        <taxon>Burkholderiales</taxon>
        <taxon>Comamonadaceae</taxon>
        <taxon>Ramlibacter</taxon>
    </lineage>
</organism>
<dbReference type="GO" id="GO:0008643">
    <property type="term" value="P:carbohydrate transport"/>
    <property type="evidence" value="ECO:0007669"/>
    <property type="project" value="InterPro"/>
</dbReference>
<dbReference type="EMBL" id="VTOX01000008">
    <property type="protein sequence ID" value="NKE68036.1"/>
    <property type="molecule type" value="Genomic_DNA"/>
</dbReference>
<keyword evidence="2" id="KW-1003">Cell membrane</keyword>
<keyword evidence="9" id="KW-1185">Reference proteome</keyword>
<dbReference type="InterPro" id="IPR003593">
    <property type="entry name" value="AAA+_ATPase"/>
</dbReference>
<comment type="caution">
    <text evidence="8">The sequence shown here is derived from an EMBL/GenBank/DDBJ whole genome shotgun (WGS) entry which is preliminary data.</text>
</comment>
<dbReference type="GO" id="GO:0055052">
    <property type="term" value="C:ATP-binding cassette (ABC) transporter complex, substrate-binding subunit-containing"/>
    <property type="evidence" value="ECO:0007669"/>
    <property type="project" value="TreeGrafter"/>
</dbReference>
<keyword evidence="6" id="KW-0472">Membrane</keyword>
<dbReference type="Gene3D" id="2.40.50.140">
    <property type="entry name" value="Nucleic acid-binding proteins"/>
    <property type="match status" value="1"/>
</dbReference>
<protein>
    <submittedName>
        <fullName evidence="8">ABC transporter ATP-binding protein</fullName>
    </submittedName>
</protein>
<dbReference type="InterPro" id="IPR003439">
    <property type="entry name" value="ABC_transporter-like_ATP-bd"/>
</dbReference>
<keyword evidence="4 8" id="KW-0067">ATP-binding</keyword>
<evidence type="ECO:0000259" key="7">
    <source>
        <dbReference type="PROSITE" id="PS50893"/>
    </source>
</evidence>
<dbReference type="CDD" id="cd03301">
    <property type="entry name" value="ABC_MalK_N"/>
    <property type="match status" value="1"/>
</dbReference>
<evidence type="ECO:0000256" key="4">
    <source>
        <dbReference type="ARBA" id="ARBA00022840"/>
    </source>
</evidence>
<dbReference type="InterPro" id="IPR027417">
    <property type="entry name" value="P-loop_NTPase"/>
</dbReference>
<dbReference type="PROSITE" id="PS50893">
    <property type="entry name" value="ABC_TRANSPORTER_2"/>
    <property type="match status" value="1"/>
</dbReference>
<dbReference type="Pfam" id="PF08402">
    <property type="entry name" value="TOBE_2"/>
    <property type="match status" value="1"/>
</dbReference>
<keyword evidence="1" id="KW-0813">Transport</keyword>
<evidence type="ECO:0000256" key="1">
    <source>
        <dbReference type="ARBA" id="ARBA00022448"/>
    </source>
</evidence>
<dbReference type="PANTHER" id="PTHR43875">
    <property type="entry name" value="MALTODEXTRIN IMPORT ATP-BINDING PROTEIN MSMX"/>
    <property type="match status" value="1"/>
</dbReference>
<dbReference type="GO" id="GO:0140359">
    <property type="term" value="F:ABC-type transporter activity"/>
    <property type="evidence" value="ECO:0007669"/>
    <property type="project" value="InterPro"/>
</dbReference>
<evidence type="ECO:0000256" key="2">
    <source>
        <dbReference type="ARBA" id="ARBA00022475"/>
    </source>
</evidence>
<dbReference type="Proteomes" id="UP000521868">
    <property type="component" value="Unassembled WGS sequence"/>
</dbReference>
<dbReference type="InterPro" id="IPR008995">
    <property type="entry name" value="Mo/tungstate-bd_C_term_dom"/>
</dbReference>
<proteinExistence type="predicted"/>
<keyword evidence="3" id="KW-0547">Nucleotide-binding</keyword>
<dbReference type="InterPro" id="IPR013611">
    <property type="entry name" value="Transp-assoc_OB_typ2"/>
</dbReference>
<sequence length="352" mass="37621">MNQSANVRLEGVVKRHGTFTALHGVDLEIRPGEFFALLGPSGSGKTTTLRILAGLEPVNAGRVLMDGADVTNTQPGERDVAMVFQSYALYPHMTVAGNIGFPLRMVGRPQAEIDGAVREAADKVDIGHLLDRRPGQLSGGQQQRCALARAIVRHPRLFLLDEPLSNLDAKLRLETRAELRKLQRSLGVTAVYVTHDQEEAMTVADRMAIFMEGRIVQTGTPKEVFMKPATVTVAGFIGTPPMNLLPGSLAGGEVLVAGARLPVQGAAGGAARDVTLGVRPGDIRIAAQGIPAQVELIEDYGDSTVVDLDVQGQRVKMRSGARPGVTEGEAVFLSFEPEAAHLFDRASGLRIQ</sequence>
<evidence type="ECO:0000256" key="6">
    <source>
        <dbReference type="ARBA" id="ARBA00023136"/>
    </source>
</evidence>
<dbReference type="SUPFAM" id="SSF50331">
    <property type="entry name" value="MOP-like"/>
    <property type="match status" value="1"/>
</dbReference>
<evidence type="ECO:0000256" key="3">
    <source>
        <dbReference type="ARBA" id="ARBA00022741"/>
    </source>
</evidence>
<evidence type="ECO:0000313" key="9">
    <source>
        <dbReference type="Proteomes" id="UP000521868"/>
    </source>
</evidence>